<organism evidence="2 3">
    <name type="scientific">Idiomarina abyssalis</name>
    <dbReference type="NCBI Taxonomy" id="86102"/>
    <lineage>
        <taxon>Bacteria</taxon>
        <taxon>Pseudomonadati</taxon>
        <taxon>Pseudomonadota</taxon>
        <taxon>Gammaproteobacteria</taxon>
        <taxon>Alteromonadales</taxon>
        <taxon>Idiomarinaceae</taxon>
        <taxon>Idiomarina</taxon>
    </lineage>
</organism>
<accession>A0A8I1KHE8</accession>
<evidence type="ECO:0000313" key="3">
    <source>
        <dbReference type="Proteomes" id="UP000621390"/>
    </source>
</evidence>
<reference evidence="2 4" key="1">
    <citation type="submission" date="2020-09" db="EMBL/GenBank/DDBJ databases">
        <title>Draft Genomes of Bacterial Isolates from North Pond Shallow Sediments.</title>
        <authorList>
            <person name="Kiel Reese B."/>
            <person name="Mullis M."/>
            <person name="Weisend R.E."/>
        </authorList>
    </citation>
    <scope>NUCLEOTIDE SEQUENCE</scope>
    <source>
        <strain evidence="2">KJE-2</strain>
        <strain evidence="1 4">KJE-3</strain>
    </source>
</reference>
<dbReference type="AlphaFoldDB" id="A0A8I1KHE8"/>
<dbReference type="EMBL" id="JAEMOP010000009">
    <property type="protein sequence ID" value="MBJ7316728.1"/>
    <property type="molecule type" value="Genomic_DNA"/>
</dbReference>
<comment type="caution">
    <text evidence="2">The sequence shown here is derived from an EMBL/GenBank/DDBJ whole genome shotgun (WGS) entry which is preliminary data.</text>
</comment>
<protein>
    <submittedName>
        <fullName evidence="2">Uncharacterized protein</fullName>
    </submittedName>
</protein>
<gene>
    <name evidence="1" type="ORF">JHC10_01435</name>
    <name evidence="2" type="ORF">JHC11_12105</name>
</gene>
<dbReference type="EMBL" id="JAEMOS010000002">
    <property type="protein sequence ID" value="MBJ7265598.1"/>
    <property type="molecule type" value="Genomic_DNA"/>
</dbReference>
<proteinExistence type="predicted"/>
<sequence>MAKKANSGKASIFKDPIKGHHLSTLVDKFDSDSIFDAAYMLGIPIPLWYKFTRDNVPKSSVGAQARMAAHLPVQRASVALLARYSLTYPDRVPQVKFPEATKLWELLKKTYPSSRPLDLALFLMRDRSASSRWLASDPNKRQQFDTRARRLGLLFKKFIERRNLPAWKQLIKEERDIRQRDEIKKMLEVTSTTGKKSTEQKGFFEELAADPERMDVLMSADFTQEVSKRPYSHVMRYADLLELVDTTEDYKKLSHADIQYIFGLGISFIGLMMPTESEWKPHHMATMNAPIADPGLAIMVRYYLRNPREINDVRMPRVNPMEALAFIEQFDIPQLSKVNEKELALLMGASTSVPDKWDQYTGLSSTRSRIVNIMLNEIEAGRFEDWLAVVHTESELRGISNIFTLDSWPSYPE</sequence>
<keyword evidence="4" id="KW-1185">Reference proteome</keyword>
<dbReference type="Proteomes" id="UP000621390">
    <property type="component" value="Unassembled WGS sequence"/>
</dbReference>
<evidence type="ECO:0000313" key="1">
    <source>
        <dbReference type="EMBL" id="MBJ7265598.1"/>
    </source>
</evidence>
<dbReference type="Proteomes" id="UP000655994">
    <property type="component" value="Unassembled WGS sequence"/>
</dbReference>
<dbReference type="RefSeq" id="WP_199493530.1">
    <property type="nucleotide sequence ID" value="NZ_JAEMOP010000009.1"/>
</dbReference>
<name>A0A8I1KHE8_9GAMM</name>
<evidence type="ECO:0000313" key="4">
    <source>
        <dbReference type="Proteomes" id="UP000655994"/>
    </source>
</evidence>
<evidence type="ECO:0000313" key="2">
    <source>
        <dbReference type="EMBL" id="MBJ7316728.1"/>
    </source>
</evidence>